<reference evidence="5" key="1">
    <citation type="journal article" date="2015" name="Nature">
        <title>Complex archaea that bridge the gap between prokaryotes and eukaryotes.</title>
        <authorList>
            <person name="Spang A."/>
            <person name="Saw J.H."/>
            <person name="Jorgensen S.L."/>
            <person name="Zaremba-Niedzwiedzka K."/>
            <person name="Martijn J."/>
            <person name="Lind A.E."/>
            <person name="van Eijk R."/>
            <person name="Schleper C."/>
            <person name="Guy L."/>
            <person name="Ettema T.J."/>
        </authorList>
    </citation>
    <scope>NUCLEOTIDE SEQUENCE</scope>
</reference>
<dbReference type="SUPFAM" id="SSF53649">
    <property type="entry name" value="Alkaline phosphatase-like"/>
    <property type="match status" value="1"/>
</dbReference>
<dbReference type="EMBL" id="LAZR01000405">
    <property type="protein sequence ID" value="KKN70319.1"/>
    <property type="molecule type" value="Genomic_DNA"/>
</dbReference>
<dbReference type="PROSITE" id="PS00523">
    <property type="entry name" value="SULFATASE_1"/>
    <property type="match status" value="1"/>
</dbReference>
<protein>
    <recommendedName>
        <fullName evidence="4">Sulfatase N-terminal domain-containing protein</fullName>
    </recommendedName>
</protein>
<feature type="domain" description="Sulfatase N-terminal" evidence="4">
    <location>
        <begin position="4"/>
        <end position="361"/>
    </location>
</feature>
<gene>
    <name evidence="5" type="ORF">LCGC14_0431850</name>
</gene>
<proteinExistence type="inferred from homology"/>
<dbReference type="GO" id="GO:0008484">
    <property type="term" value="F:sulfuric ester hydrolase activity"/>
    <property type="evidence" value="ECO:0007669"/>
    <property type="project" value="TreeGrafter"/>
</dbReference>
<evidence type="ECO:0000256" key="1">
    <source>
        <dbReference type="ARBA" id="ARBA00008779"/>
    </source>
</evidence>
<sequence length="476" mass="53750">MSRPNILWICSDQQRFDTLGAYGNSFVRTPNLDGLAAGGVLFEHAYCQNPVCTPSRASFLTGRYPRTTRVRQNGQSIPADEVLVTKLLHDAGYTCGLAGKLHISTVYPSICPGTERRIDDGYDEFHWMHHPWQDWPSNEYYHWLAERGVTYTDQPIEGLSHVRRGMGEEHHPTTWCAEKAVNFIDACSGFDHPWLFSVNFFDPHHVFDPPAEYLERYLRALDEIPLPNYIPGELDNKPPFQRDDHAAAFSDKAFDEMSDADHRLSRAAYWAMCDLIDAQVGRLLEALDRTGQRDNTLVIYTSDHGEMLGDHGIYYKGPYLYDPAVRVPLIASMPSAVAKNVRSEALVELVDIAPTLLDAAGLDIYPGMQGRSLWPLLTGRADAARHRDDVYCESYAAAGHREVGAYVTMVRTQEHKLSAVHGMDCGELYDLEDDPSETHNLWDSAEHKQLKATMLKRLSDRMALTIDPLPARVSDW</sequence>
<dbReference type="PANTHER" id="PTHR45953">
    <property type="entry name" value="IDURONATE 2-SULFATASE"/>
    <property type="match status" value="1"/>
</dbReference>
<evidence type="ECO:0000256" key="3">
    <source>
        <dbReference type="ARBA" id="ARBA00022801"/>
    </source>
</evidence>
<organism evidence="5">
    <name type="scientific">marine sediment metagenome</name>
    <dbReference type="NCBI Taxonomy" id="412755"/>
    <lineage>
        <taxon>unclassified sequences</taxon>
        <taxon>metagenomes</taxon>
        <taxon>ecological metagenomes</taxon>
    </lineage>
</organism>
<dbReference type="Gene3D" id="3.40.720.10">
    <property type="entry name" value="Alkaline Phosphatase, subunit A"/>
    <property type="match status" value="1"/>
</dbReference>
<dbReference type="InterPro" id="IPR017850">
    <property type="entry name" value="Alkaline_phosphatase_core_sf"/>
</dbReference>
<dbReference type="Pfam" id="PF00884">
    <property type="entry name" value="Sulfatase"/>
    <property type="match status" value="1"/>
</dbReference>
<dbReference type="InterPro" id="IPR000917">
    <property type="entry name" value="Sulfatase_N"/>
</dbReference>
<evidence type="ECO:0000259" key="4">
    <source>
        <dbReference type="Pfam" id="PF00884"/>
    </source>
</evidence>
<evidence type="ECO:0000256" key="2">
    <source>
        <dbReference type="ARBA" id="ARBA00022723"/>
    </source>
</evidence>
<comment type="similarity">
    <text evidence="1">Belongs to the sulfatase family.</text>
</comment>
<dbReference type="GO" id="GO:0005737">
    <property type="term" value="C:cytoplasm"/>
    <property type="evidence" value="ECO:0007669"/>
    <property type="project" value="TreeGrafter"/>
</dbReference>
<dbReference type="InterPro" id="IPR024607">
    <property type="entry name" value="Sulfatase_CS"/>
</dbReference>
<dbReference type="GO" id="GO:0046872">
    <property type="term" value="F:metal ion binding"/>
    <property type="evidence" value="ECO:0007669"/>
    <property type="project" value="UniProtKB-KW"/>
</dbReference>
<comment type="caution">
    <text evidence="5">The sequence shown here is derived from an EMBL/GenBank/DDBJ whole genome shotgun (WGS) entry which is preliminary data.</text>
</comment>
<keyword evidence="3" id="KW-0378">Hydrolase</keyword>
<dbReference type="PANTHER" id="PTHR45953:SF1">
    <property type="entry name" value="IDURONATE 2-SULFATASE"/>
    <property type="match status" value="1"/>
</dbReference>
<accession>A0A0F9SU23</accession>
<dbReference type="AlphaFoldDB" id="A0A0F9SU23"/>
<keyword evidence="2" id="KW-0479">Metal-binding</keyword>
<name>A0A0F9SU23_9ZZZZ</name>
<evidence type="ECO:0000313" key="5">
    <source>
        <dbReference type="EMBL" id="KKN70319.1"/>
    </source>
</evidence>